<evidence type="ECO:0000313" key="1">
    <source>
        <dbReference type="EMBL" id="KAK0156910.1"/>
    </source>
</evidence>
<proteinExistence type="predicted"/>
<reference evidence="1" key="1">
    <citation type="journal article" date="2023" name="bioRxiv">
        <title>Scaffold-level genome assemblies of two parasitoid biocontrol wasps reveal the parthenogenesis mechanism and an associated novel virus.</title>
        <authorList>
            <person name="Inwood S."/>
            <person name="Skelly J."/>
            <person name="Guhlin J."/>
            <person name="Harrop T."/>
            <person name="Goldson S."/>
            <person name="Dearden P."/>
        </authorList>
    </citation>
    <scope>NUCLEOTIDE SEQUENCE</scope>
    <source>
        <strain evidence="1">Irish</strain>
        <tissue evidence="1">Whole body</tissue>
    </source>
</reference>
<sequence length="148" mass="17360">MSNKISQRKFMNLVGFEIKTLSNLNLPLNRDVLRLFYCKHRTENFIIRNSAKLVLSEVIKVWSKFSLPTNNSHRSILKIENLYNNWRKVQILIDCRELRKSSQLLRISENIEEVPSTSSFYLEESANRVQPQIDDAEILSVTDEIDMS</sequence>
<keyword evidence="2" id="KW-1185">Reference proteome</keyword>
<protein>
    <submittedName>
        <fullName evidence="1">Uncharacterized protein</fullName>
    </submittedName>
</protein>
<name>A0AA39C2R6_9HYME</name>
<dbReference type="Proteomes" id="UP001168990">
    <property type="component" value="Unassembled WGS sequence"/>
</dbReference>
<dbReference type="EMBL" id="JAQQBS010001992">
    <property type="protein sequence ID" value="KAK0156910.1"/>
    <property type="molecule type" value="Genomic_DNA"/>
</dbReference>
<evidence type="ECO:0000313" key="2">
    <source>
        <dbReference type="Proteomes" id="UP001168990"/>
    </source>
</evidence>
<comment type="caution">
    <text evidence="1">The sequence shown here is derived from an EMBL/GenBank/DDBJ whole genome shotgun (WGS) entry which is preliminary data.</text>
</comment>
<organism evidence="1 2">
    <name type="scientific">Microctonus aethiopoides</name>
    <dbReference type="NCBI Taxonomy" id="144406"/>
    <lineage>
        <taxon>Eukaryota</taxon>
        <taxon>Metazoa</taxon>
        <taxon>Ecdysozoa</taxon>
        <taxon>Arthropoda</taxon>
        <taxon>Hexapoda</taxon>
        <taxon>Insecta</taxon>
        <taxon>Pterygota</taxon>
        <taxon>Neoptera</taxon>
        <taxon>Endopterygota</taxon>
        <taxon>Hymenoptera</taxon>
        <taxon>Apocrita</taxon>
        <taxon>Ichneumonoidea</taxon>
        <taxon>Braconidae</taxon>
        <taxon>Euphorinae</taxon>
        <taxon>Microctonus</taxon>
    </lineage>
</organism>
<accession>A0AA39C2R6</accession>
<reference evidence="1" key="2">
    <citation type="submission" date="2023-03" db="EMBL/GenBank/DDBJ databases">
        <authorList>
            <person name="Inwood S.N."/>
            <person name="Skelly J.G."/>
            <person name="Guhlin J."/>
            <person name="Harrop T.W.R."/>
            <person name="Goldson S.G."/>
            <person name="Dearden P.K."/>
        </authorList>
    </citation>
    <scope>NUCLEOTIDE SEQUENCE</scope>
    <source>
        <strain evidence="1">Irish</strain>
        <tissue evidence="1">Whole body</tissue>
    </source>
</reference>
<dbReference type="AlphaFoldDB" id="A0AA39C2R6"/>
<feature type="non-terminal residue" evidence="1">
    <location>
        <position position="1"/>
    </location>
</feature>
<gene>
    <name evidence="1" type="ORF">PV328_012132</name>
</gene>